<dbReference type="AlphaFoldDB" id="F2UEM6"/>
<keyword evidence="11" id="KW-1185">Reference proteome</keyword>
<feature type="domain" description="Pre-mRNA processing factor 4 (PRP4)-like" evidence="9">
    <location>
        <begin position="83"/>
        <end position="134"/>
    </location>
</feature>
<gene>
    <name evidence="10" type="ORF">PTSG_06732</name>
</gene>
<evidence type="ECO:0000256" key="7">
    <source>
        <dbReference type="ARBA" id="ARBA00023242"/>
    </source>
</evidence>
<evidence type="ECO:0000256" key="6">
    <source>
        <dbReference type="ARBA" id="ARBA00023187"/>
    </source>
</evidence>
<dbReference type="InParanoid" id="F2UEM6"/>
<dbReference type="SUPFAM" id="SSF158230">
    <property type="entry name" value="PRP4-like"/>
    <property type="match status" value="1"/>
</dbReference>
<keyword evidence="5" id="KW-0747">Spliceosome</keyword>
<dbReference type="SMART" id="SM00500">
    <property type="entry name" value="SFM"/>
    <property type="match status" value="1"/>
</dbReference>
<evidence type="ECO:0000256" key="2">
    <source>
        <dbReference type="ARBA" id="ARBA00008137"/>
    </source>
</evidence>
<dbReference type="PANTHER" id="PTHR13007:SF19">
    <property type="entry name" value="PRE-MRNA-SPLICING FACTOR 18"/>
    <property type="match status" value="1"/>
</dbReference>
<dbReference type="KEGG" id="sre:PTSG_06732"/>
<dbReference type="InterPro" id="IPR014906">
    <property type="entry name" value="PRP4-like"/>
</dbReference>
<dbReference type="InterPro" id="IPR036285">
    <property type="entry name" value="PRP4-like_sf"/>
</dbReference>
<dbReference type="GO" id="GO:0071021">
    <property type="term" value="C:U2-type post-spliceosomal complex"/>
    <property type="evidence" value="ECO:0007669"/>
    <property type="project" value="TreeGrafter"/>
</dbReference>
<feature type="compositionally biased region" description="Acidic residues" evidence="8">
    <location>
        <begin position="70"/>
        <end position="81"/>
    </location>
</feature>
<dbReference type="GeneID" id="16072688"/>
<dbReference type="eggNOG" id="KOG2808">
    <property type="taxonomic scope" value="Eukaryota"/>
</dbReference>
<evidence type="ECO:0000256" key="5">
    <source>
        <dbReference type="ARBA" id="ARBA00022728"/>
    </source>
</evidence>
<dbReference type="GO" id="GO:0046540">
    <property type="term" value="C:U4/U6 x U5 tri-snRNP complex"/>
    <property type="evidence" value="ECO:0007669"/>
    <property type="project" value="TreeGrafter"/>
</dbReference>
<evidence type="ECO:0000313" key="10">
    <source>
        <dbReference type="EMBL" id="EGD75076.1"/>
    </source>
</evidence>
<dbReference type="STRING" id="946362.F2UEM6"/>
<evidence type="ECO:0000256" key="8">
    <source>
        <dbReference type="SAM" id="MobiDB-lite"/>
    </source>
</evidence>
<organism evidence="11">
    <name type="scientific">Salpingoeca rosetta (strain ATCC 50818 / BSB-021)</name>
    <dbReference type="NCBI Taxonomy" id="946362"/>
    <lineage>
        <taxon>Eukaryota</taxon>
        <taxon>Choanoflagellata</taxon>
        <taxon>Craspedida</taxon>
        <taxon>Salpingoecidae</taxon>
        <taxon>Salpingoeca</taxon>
    </lineage>
</organism>
<proteinExistence type="inferred from homology"/>
<dbReference type="PANTHER" id="PTHR13007">
    <property type="entry name" value="PRE-MRNA SPLICING FACTOR-RELATED"/>
    <property type="match status" value="1"/>
</dbReference>
<sequence length="383" mass="44446">MSSLLAEIARKKKELQQLGVTDEKQKFVRRRDIEKRMEERYLEAQNGKKAAQNSHDDDDEDSNAAAKDYNEDDDLDNEDLPDIPMTEVRKRLRAMGQPVLMFGEDEIHVRRRLRNCEIQSMDQILERQRNEMQDALHNVDATAVNDILRGKTGLQEDTGPKYTWEEMQALGKRLGKESDATDMKLIRRFFKFLLELWGKDLNDRPIEIRQSSQGKRASAIYYTTAQNMKPLFKKLKKKDLPDDILFNLREIALSIMKREYIQANDAYLRMSIGNAPWPIGVTNVGIHSRTGREKISAHNIAHVLNDEMQRKYIQGLKRLMTFAQKRYPNVPSKCLEFQGMEDTLYPVSNDLKMREVEEEQTAWLEAGHGADRTVRTDVAATEK</sequence>
<dbReference type="InterPro" id="IPR039979">
    <property type="entry name" value="PRPF18"/>
</dbReference>
<feature type="region of interest" description="Disordered" evidence="8">
    <location>
        <begin position="38"/>
        <end position="81"/>
    </location>
</feature>
<keyword evidence="4" id="KW-0507">mRNA processing</keyword>
<dbReference type="InterPro" id="IPR004098">
    <property type="entry name" value="Prp18"/>
</dbReference>
<dbReference type="SUPFAM" id="SSF47938">
    <property type="entry name" value="Functional domain of the splicing factor Prp18"/>
    <property type="match status" value="1"/>
</dbReference>
<comment type="similarity">
    <text evidence="2">Belongs to the PRP18 family.</text>
</comment>
<dbReference type="RefSeq" id="XP_004992129.1">
    <property type="nucleotide sequence ID" value="XM_004992072.1"/>
</dbReference>
<evidence type="ECO:0000313" key="11">
    <source>
        <dbReference type="Proteomes" id="UP000007799"/>
    </source>
</evidence>
<dbReference type="GO" id="GO:0000350">
    <property type="term" value="P:generation of catalytic spliceosome for second transesterification step"/>
    <property type="evidence" value="ECO:0007669"/>
    <property type="project" value="TreeGrafter"/>
</dbReference>
<keyword evidence="6" id="KW-0508">mRNA splicing</keyword>
<dbReference type="Gene3D" id="1.20.940.10">
    <property type="entry name" value="Functional domain of the splicing factor Prp18"/>
    <property type="match status" value="1"/>
</dbReference>
<protein>
    <recommendedName>
        <fullName evidence="3">Pre-mRNA-splicing factor 18</fullName>
    </recommendedName>
</protein>
<dbReference type="OMA" id="FRTEYAW"/>
<name>F2UEM6_SALR5</name>
<evidence type="ECO:0000259" key="9">
    <source>
        <dbReference type="SMART" id="SM00500"/>
    </source>
</evidence>
<dbReference type="OrthoDB" id="10261918at2759"/>
<comment type="subcellular location">
    <subcellularLocation>
        <location evidence="1">Nucleus</location>
    </subcellularLocation>
</comment>
<dbReference type="Gene3D" id="4.10.280.110">
    <property type="entry name" value="Pre-mRNA processing factor 4 domain"/>
    <property type="match status" value="1"/>
</dbReference>
<dbReference type="FunCoup" id="F2UEM6">
    <property type="interactions" value="1493"/>
</dbReference>
<dbReference type="Pfam" id="PF02840">
    <property type="entry name" value="Prp18"/>
    <property type="match status" value="1"/>
</dbReference>
<accession>F2UEM6</accession>
<evidence type="ECO:0000256" key="4">
    <source>
        <dbReference type="ARBA" id="ARBA00022664"/>
    </source>
</evidence>
<evidence type="ECO:0000256" key="1">
    <source>
        <dbReference type="ARBA" id="ARBA00004123"/>
    </source>
</evidence>
<dbReference type="Proteomes" id="UP000007799">
    <property type="component" value="Unassembled WGS sequence"/>
</dbReference>
<dbReference type="GO" id="GO:0005682">
    <property type="term" value="C:U5 snRNP"/>
    <property type="evidence" value="ECO:0007669"/>
    <property type="project" value="TreeGrafter"/>
</dbReference>
<dbReference type="EMBL" id="GL832971">
    <property type="protein sequence ID" value="EGD75076.1"/>
    <property type="molecule type" value="Genomic_DNA"/>
</dbReference>
<evidence type="ECO:0000256" key="3">
    <source>
        <dbReference type="ARBA" id="ARBA00018242"/>
    </source>
</evidence>
<reference evidence="10" key="1">
    <citation type="submission" date="2009-08" db="EMBL/GenBank/DDBJ databases">
        <title>Annotation of Salpingoeca rosetta.</title>
        <authorList>
            <consortium name="The Broad Institute Genome Sequencing Platform"/>
            <person name="Russ C."/>
            <person name="Cuomo C."/>
            <person name="Burger G."/>
            <person name="Gray M.W."/>
            <person name="Holland P.W.H."/>
            <person name="King N."/>
            <person name="Lang F.B.F."/>
            <person name="Roger A.J."/>
            <person name="Ruiz-Trillo I."/>
            <person name="Young S.K."/>
            <person name="Zeng Q."/>
            <person name="Gargeya S."/>
            <person name="Alvarado L."/>
            <person name="Berlin A."/>
            <person name="Chapman S.B."/>
            <person name="Chen Z."/>
            <person name="Freedman E."/>
            <person name="Gellesch M."/>
            <person name="Goldberg J."/>
            <person name="Griggs A."/>
            <person name="Gujja S."/>
            <person name="Heilman E."/>
            <person name="Heiman D."/>
            <person name="Howarth C."/>
            <person name="Mehta T."/>
            <person name="Neiman D."/>
            <person name="Pearson M."/>
            <person name="Roberts A."/>
            <person name="Saif S."/>
            <person name="Shea T."/>
            <person name="Shenoy N."/>
            <person name="Sisk P."/>
            <person name="Stolte C."/>
            <person name="Sykes S."/>
            <person name="White J."/>
            <person name="Yandava C."/>
            <person name="Haas B."/>
            <person name="Nusbaum C."/>
            <person name="Birren B."/>
        </authorList>
    </citation>
    <scope>NUCLEOTIDE SEQUENCE [LARGE SCALE GENOMIC DNA]</scope>
    <source>
        <strain evidence="10">ATCC 50818</strain>
    </source>
</reference>
<keyword evidence="7" id="KW-0539">Nucleus</keyword>
<dbReference type="Pfam" id="PF08799">
    <property type="entry name" value="PRP4"/>
    <property type="match status" value="1"/>
</dbReference>